<dbReference type="Gene3D" id="1.20.120.910">
    <property type="entry name" value="DksA, coiled-coil domain"/>
    <property type="match status" value="1"/>
</dbReference>
<evidence type="ECO:0000259" key="5">
    <source>
        <dbReference type="Pfam" id="PF01258"/>
    </source>
</evidence>
<dbReference type="AlphaFoldDB" id="A0A286IDL1"/>
<keyword evidence="1" id="KW-0479">Metal-binding</keyword>
<dbReference type="EMBL" id="OCPC01000003">
    <property type="protein sequence ID" value="SOE17736.1"/>
    <property type="molecule type" value="Genomic_DNA"/>
</dbReference>
<dbReference type="Pfam" id="PF01258">
    <property type="entry name" value="zf-dskA_traR"/>
    <property type="match status" value="1"/>
</dbReference>
<dbReference type="PANTHER" id="PTHR33823">
    <property type="entry name" value="RNA POLYMERASE-BINDING TRANSCRIPTION FACTOR DKSA-RELATED"/>
    <property type="match status" value="1"/>
</dbReference>
<protein>
    <submittedName>
        <fullName evidence="6">TraR/DksA family transcriptional regulator</fullName>
    </submittedName>
</protein>
<dbReference type="PROSITE" id="PS51128">
    <property type="entry name" value="ZF_DKSA_2"/>
    <property type="match status" value="1"/>
</dbReference>
<evidence type="ECO:0000313" key="6">
    <source>
        <dbReference type="EMBL" id="SOE17736.1"/>
    </source>
</evidence>
<keyword evidence="7" id="KW-1185">Reference proteome</keyword>
<evidence type="ECO:0000256" key="3">
    <source>
        <dbReference type="ARBA" id="ARBA00022833"/>
    </source>
</evidence>
<keyword evidence="2" id="KW-0863">Zinc-finger</keyword>
<name>A0A286IDL1_9HYPH</name>
<dbReference type="Proteomes" id="UP000219465">
    <property type="component" value="Unassembled WGS sequence"/>
</dbReference>
<proteinExistence type="predicted"/>
<evidence type="ECO:0000313" key="7">
    <source>
        <dbReference type="Proteomes" id="UP000219465"/>
    </source>
</evidence>
<reference evidence="7" key="1">
    <citation type="submission" date="2017-08" db="EMBL/GenBank/DDBJ databases">
        <authorList>
            <person name="Varghese N."/>
            <person name="Submissions S."/>
        </authorList>
    </citation>
    <scope>NUCLEOTIDE SEQUENCE [LARGE SCALE GENOMIC DNA]</scope>
    <source>
        <strain evidence="7">KCTC 23107</strain>
    </source>
</reference>
<keyword evidence="3" id="KW-0862">Zinc</keyword>
<evidence type="ECO:0000256" key="4">
    <source>
        <dbReference type="PROSITE-ProRule" id="PRU00510"/>
    </source>
</evidence>
<dbReference type="SUPFAM" id="SSF57716">
    <property type="entry name" value="Glucocorticoid receptor-like (DNA-binding domain)"/>
    <property type="match status" value="1"/>
</dbReference>
<evidence type="ECO:0000256" key="2">
    <source>
        <dbReference type="ARBA" id="ARBA00022771"/>
    </source>
</evidence>
<dbReference type="PANTHER" id="PTHR33823:SF4">
    <property type="entry name" value="GENERAL STRESS PROTEIN 16O"/>
    <property type="match status" value="1"/>
</dbReference>
<organism evidence="6 7">
    <name type="scientific">Hoeflea halophila</name>
    <dbReference type="NCBI Taxonomy" id="714899"/>
    <lineage>
        <taxon>Bacteria</taxon>
        <taxon>Pseudomonadati</taxon>
        <taxon>Pseudomonadota</taxon>
        <taxon>Alphaproteobacteria</taxon>
        <taxon>Hyphomicrobiales</taxon>
        <taxon>Rhizobiaceae</taxon>
        <taxon>Hoeflea</taxon>
    </lineage>
</organism>
<accession>A0A286IDL1</accession>
<gene>
    <name evidence="6" type="ORF">SAMN05877838_2639</name>
</gene>
<sequence length="135" mass="15184">MHGGYLCRACLAFVLLHGLVQDGMMEPDLETARRRLVEKKLDLENMSALSQEARAPVTLDQQSVGRLSRMDAMQQQAMAEAQERARKRDLVRIDMAERRLSQGEYGWCTECGEAIPDKRLAIDPMAEKCVRCASG</sequence>
<feature type="domain" description="Zinc finger DksA/TraR C4-type" evidence="5">
    <location>
        <begin position="103"/>
        <end position="134"/>
    </location>
</feature>
<dbReference type="GO" id="GO:0008270">
    <property type="term" value="F:zinc ion binding"/>
    <property type="evidence" value="ECO:0007669"/>
    <property type="project" value="UniProtKB-KW"/>
</dbReference>
<feature type="zinc finger region" description="dksA C4-type" evidence="4">
    <location>
        <begin position="108"/>
        <end position="132"/>
    </location>
</feature>
<evidence type="ECO:0000256" key="1">
    <source>
        <dbReference type="ARBA" id="ARBA00022723"/>
    </source>
</evidence>
<dbReference type="InterPro" id="IPR000962">
    <property type="entry name" value="Znf_DskA_TraR"/>
</dbReference>